<sequence>MSNKMQREAALSQRLEGLVTLPIHHIDINDLDDADKSVCVIIRLLSFAEREAMALGLEDTRATLRDASESFLTELISMHPQSAKKLLERAAASIGN</sequence>
<protein>
    <submittedName>
        <fullName evidence="1">Uncharacterized protein</fullName>
    </submittedName>
</protein>
<accession>A0A371RFP4</accession>
<organism evidence="1 2">
    <name type="scientific">Parvularcula marina</name>
    <dbReference type="NCBI Taxonomy" id="2292771"/>
    <lineage>
        <taxon>Bacteria</taxon>
        <taxon>Pseudomonadati</taxon>
        <taxon>Pseudomonadota</taxon>
        <taxon>Alphaproteobacteria</taxon>
        <taxon>Parvularculales</taxon>
        <taxon>Parvularculaceae</taxon>
        <taxon>Parvularcula</taxon>
    </lineage>
</organism>
<reference evidence="1 2" key="1">
    <citation type="submission" date="2018-08" db="EMBL/GenBank/DDBJ databases">
        <title>Parvularcula sp. SM1705, isolated from surface water of the South Sea China.</title>
        <authorList>
            <person name="Sun L."/>
        </authorList>
    </citation>
    <scope>NUCLEOTIDE SEQUENCE [LARGE SCALE GENOMIC DNA]</scope>
    <source>
        <strain evidence="1 2">SM1705</strain>
    </source>
</reference>
<dbReference type="EMBL" id="QUQO01000001">
    <property type="protein sequence ID" value="RFB04250.1"/>
    <property type="molecule type" value="Genomic_DNA"/>
</dbReference>
<gene>
    <name evidence="1" type="ORF">DX908_02490</name>
</gene>
<proteinExistence type="predicted"/>
<comment type="caution">
    <text evidence="1">The sequence shown here is derived from an EMBL/GenBank/DDBJ whole genome shotgun (WGS) entry which is preliminary data.</text>
</comment>
<dbReference type="AlphaFoldDB" id="A0A371RFP4"/>
<evidence type="ECO:0000313" key="1">
    <source>
        <dbReference type="EMBL" id="RFB04250.1"/>
    </source>
</evidence>
<dbReference type="RefSeq" id="WP_116390878.1">
    <property type="nucleotide sequence ID" value="NZ_CAXQPM010000029.1"/>
</dbReference>
<dbReference type="Proteomes" id="UP000264589">
    <property type="component" value="Unassembled WGS sequence"/>
</dbReference>
<dbReference type="InParanoid" id="A0A371RFP4"/>
<name>A0A371RFP4_9PROT</name>
<evidence type="ECO:0000313" key="2">
    <source>
        <dbReference type="Proteomes" id="UP000264589"/>
    </source>
</evidence>
<keyword evidence="2" id="KW-1185">Reference proteome</keyword>